<name>A0A3D8TQK4_9LIST</name>
<evidence type="ECO:0000256" key="1">
    <source>
        <dbReference type="SAM" id="MobiDB-lite"/>
    </source>
</evidence>
<dbReference type="RefSeq" id="WP_115753200.1">
    <property type="nucleotide sequence ID" value="NZ_LARY01000002.1"/>
</dbReference>
<keyword evidence="3" id="KW-1185">Reference proteome</keyword>
<comment type="caution">
    <text evidence="2">The sequence shown here is derived from an EMBL/GenBank/DDBJ whole genome shotgun (WGS) entry which is preliminary data.</text>
</comment>
<evidence type="ECO:0000313" key="3">
    <source>
        <dbReference type="Proteomes" id="UP000257055"/>
    </source>
</evidence>
<protein>
    <submittedName>
        <fullName evidence="2">Uncharacterized protein</fullName>
    </submittedName>
</protein>
<evidence type="ECO:0000313" key="2">
    <source>
        <dbReference type="EMBL" id="RDX00952.1"/>
    </source>
</evidence>
<feature type="region of interest" description="Disordered" evidence="1">
    <location>
        <begin position="79"/>
        <end position="100"/>
    </location>
</feature>
<proteinExistence type="predicted"/>
<dbReference type="EMBL" id="LARY01000002">
    <property type="protein sequence ID" value="RDX00952.1"/>
    <property type="molecule type" value="Genomic_DNA"/>
</dbReference>
<gene>
    <name evidence="2" type="ORF">UR08_08290</name>
</gene>
<dbReference type="Proteomes" id="UP000257055">
    <property type="component" value="Unassembled WGS sequence"/>
</dbReference>
<dbReference type="AlphaFoldDB" id="A0A3D8TQK4"/>
<sequence length="100" mass="11845">MKTKNDDEKLHHNYLKRARIEWVLEDITRLGQEQRELLDLAREGWQGQQANSFHLELEESAEQEFNALKNASQKIKEELEEEKQKLTRAQQEGLKLDGEN</sequence>
<organism evidence="2 3">
    <name type="scientific">Listeria kieliensis</name>
    <dbReference type="NCBI Taxonomy" id="1621700"/>
    <lineage>
        <taxon>Bacteria</taxon>
        <taxon>Bacillati</taxon>
        <taxon>Bacillota</taxon>
        <taxon>Bacilli</taxon>
        <taxon>Bacillales</taxon>
        <taxon>Listeriaceae</taxon>
        <taxon>Listeria</taxon>
    </lineage>
</organism>
<accession>A0A3D8TQK4</accession>
<reference evidence="3" key="1">
    <citation type="submission" date="2015-04" db="EMBL/GenBank/DDBJ databases">
        <authorList>
            <person name="Schardt J."/>
            <person name="Mueller-Herbst S."/>
            <person name="Scherer S."/>
            <person name="Huptas C."/>
        </authorList>
    </citation>
    <scope>NUCLEOTIDE SEQUENCE [LARGE SCALE GENOMIC DNA]</scope>
    <source>
        <strain evidence="3">Kiel-L1</strain>
    </source>
</reference>